<reference evidence="2" key="1">
    <citation type="submission" date="2023-03" db="EMBL/GenBank/DDBJ databases">
        <authorList>
            <person name="Shen W."/>
            <person name="Cai J."/>
        </authorList>
    </citation>
    <scope>NUCLEOTIDE SEQUENCE</scope>
    <source>
        <strain evidence="2">P86-2</strain>
    </source>
</reference>
<dbReference type="RefSeq" id="WP_270343469.1">
    <property type="nucleotide sequence ID" value="NZ_JAQDOP010000028.1"/>
</dbReference>
<accession>A0AAJ2IVR5</accession>
<proteinExistence type="predicted"/>
<feature type="domain" description="Gp58-like" evidence="1">
    <location>
        <begin position="448"/>
        <end position="569"/>
    </location>
</feature>
<evidence type="ECO:0000259" key="1">
    <source>
        <dbReference type="Pfam" id="PF07902"/>
    </source>
</evidence>
<dbReference type="Proteomes" id="UP001262817">
    <property type="component" value="Unassembled WGS sequence"/>
</dbReference>
<sequence length="851" mass="95587">MLDVSKEFNEAVKASNRRFETRIKIGNTIYTKKDINNWVYTSGSISGENLQIGSTFSNSIKIEFCSILENIKELTEIIIEVGIATYDADYNYDNIQPEKVGSAKVGFAKLIHYRPTVFEYVPLGTFYVTSCDPDRNEKKTIVEASDRFVFMENEYVSDLTYPAKIRDVTLEIANKSGSVINESNFAMIGTSLIMKPEGYTYRQALGLVAQFEAGYARFNRNNQIEIKQLVDPKYSIAPAEYFQKGLTKNELMYQVGGISCTVSVQTEEGTEQVTYFSGSNTGPQITLENKVMTQNLLDSIYQKIKSLNFYPFTLKWRGNPALETGDWITLADRDGTLFKTPNLSYILTFSGGLTATSSADTNSSAQTVSSYSPPLNQIIKDLNSRVDAAGKNSVYDGNEEPPYPKVGDLWFKKNGPDDEIWIYSKLEDGRYDWVLQTSTRLSDEIQDKIDNSVPSDEIVKTINLSEEMDGKEWLKITGAKIWLTDQTRIDDAIIQDAMIGNLSASKLTAGTINASDVNIINLNASNISTGSLNAIDITGSTITGSKITSVGEDFTMTQDNGAITWGRNGDDKQVFKLYASTQNLKEGNMRLDVAESGSFSINSTKLNKNFISLSNPNNELRMYSRIDNISIYSDDLNDPMKTSHSLEYNSTMFRYLNSGKTNMPQLYVNSSGAFYIGDNDNYIKCASSNITVKTTKTIITGNLEINSFVSAKDNLYVQKNFMVYGSKNSVIKTESYGQRLLNAYETPEYLFADYGKAKTDENGSITIYIDPIFLETVNTESKNYHVFVSPYGQGTVWVKDVDVDSFVIKSDIPNMEVSWNIVAYRRYYENVRLNHPQEENEERDIIDESRN</sequence>
<evidence type="ECO:0000313" key="2">
    <source>
        <dbReference type="EMBL" id="MDT2583571.1"/>
    </source>
</evidence>
<dbReference type="Pfam" id="PF07902">
    <property type="entry name" value="Gp58"/>
    <property type="match status" value="1"/>
</dbReference>
<dbReference type="EMBL" id="JARPXR010000005">
    <property type="protein sequence ID" value="MDT2583571.1"/>
    <property type="molecule type" value="Genomic_DNA"/>
</dbReference>
<dbReference type="InterPro" id="IPR012892">
    <property type="entry name" value="Gp58"/>
</dbReference>
<gene>
    <name evidence="2" type="ORF">P7D17_05520</name>
</gene>
<protein>
    <submittedName>
        <fullName evidence="2">Gp58-like family protein</fullName>
    </submittedName>
</protein>
<comment type="caution">
    <text evidence="2">The sequence shown here is derived from an EMBL/GenBank/DDBJ whole genome shotgun (WGS) entry which is preliminary data.</text>
</comment>
<evidence type="ECO:0000313" key="3">
    <source>
        <dbReference type="Proteomes" id="UP001262817"/>
    </source>
</evidence>
<dbReference type="AlphaFoldDB" id="A0AAJ2IVR5"/>
<organism evidence="2 3">
    <name type="scientific">Lactococcus petauri</name>
    <dbReference type="NCBI Taxonomy" id="1940789"/>
    <lineage>
        <taxon>Bacteria</taxon>
        <taxon>Bacillati</taxon>
        <taxon>Bacillota</taxon>
        <taxon>Bacilli</taxon>
        <taxon>Lactobacillales</taxon>
        <taxon>Streptococcaceae</taxon>
        <taxon>Lactococcus</taxon>
    </lineage>
</organism>
<name>A0AAJ2IVR5_9LACT</name>